<comment type="caution">
    <text evidence="2">The sequence shown here is derived from an EMBL/GenBank/DDBJ whole genome shotgun (WGS) entry which is preliminary data.</text>
</comment>
<keyword evidence="1" id="KW-1133">Transmembrane helix</keyword>
<dbReference type="EMBL" id="BMFT01000001">
    <property type="protein sequence ID" value="GGH19872.1"/>
    <property type="molecule type" value="Genomic_DNA"/>
</dbReference>
<reference evidence="3" key="1">
    <citation type="journal article" date="2019" name="Int. J. Syst. Evol. Microbiol.">
        <title>The Global Catalogue of Microorganisms (GCM) 10K type strain sequencing project: providing services to taxonomists for standard genome sequencing and annotation.</title>
        <authorList>
            <consortium name="The Broad Institute Genomics Platform"/>
            <consortium name="The Broad Institute Genome Sequencing Center for Infectious Disease"/>
            <person name="Wu L."/>
            <person name="Ma J."/>
        </authorList>
    </citation>
    <scope>NUCLEOTIDE SEQUENCE [LARGE SCALE GENOMIC DNA]</scope>
    <source>
        <strain evidence="3">CGMCC 1.12769</strain>
    </source>
</reference>
<feature type="transmembrane region" description="Helical" evidence="1">
    <location>
        <begin position="229"/>
        <end position="248"/>
    </location>
</feature>
<feature type="transmembrane region" description="Helical" evidence="1">
    <location>
        <begin position="7"/>
        <end position="29"/>
    </location>
</feature>
<feature type="transmembrane region" description="Helical" evidence="1">
    <location>
        <begin position="382"/>
        <end position="401"/>
    </location>
</feature>
<accession>A0ABQ1YBL7</accession>
<feature type="transmembrane region" description="Helical" evidence="1">
    <location>
        <begin position="72"/>
        <end position="92"/>
    </location>
</feature>
<evidence type="ECO:0000256" key="1">
    <source>
        <dbReference type="SAM" id="Phobius"/>
    </source>
</evidence>
<keyword evidence="3" id="KW-1185">Reference proteome</keyword>
<dbReference type="RefSeq" id="WP_188537656.1">
    <property type="nucleotide sequence ID" value="NZ_BMFT01000001.1"/>
</dbReference>
<name>A0ABQ1YBL7_9BACL</name>
<proteinExistence type="predicted"/>
<dbReference type="Proteomes" id="UP000659344">
    <property type="component" value="Unassembled WGS sequence"/>
</dbReference>
<feature type="transmembrane region" description="Helical" evidence="1">
    <location>
        <begin position="104"/>
        <end position="123"/>
    </location>
</feature>
<feature type="transmembrane region" description="Helical" evidence="1">
    <location>
        <begin position="444"/>
        <end position="466"/>
    </location>
</feature>
<protein>
    <submittedName>
        <fullName evidence="2">Membrane protein</fullName>
    </submittedName>
</protein>
<keyword evidence="1" id="KW-0472">Membrane</keyword>
<evidence type="ECO:0000313" key="2">
    <source>
        <dbReference type="EMBL" id="GGH19872.1"/>
    </source>
</evidence>
<feature type="transmembrane region" description="Helical" evidence="1">
    <location>
        <begin position="413"/>
        <end position="432"/>
    </location>
</feature>
<feature type="transmembrane region" description="Helical" evidence="1">
    <location>
        <begin position="159"/>
        <end position="178"/>
    </location>
</feature>
<gene>
    <name evidence="2" type="ORF">GCM10008013_16860</name>
</gene>
<keyword evidence="1" id="KW-0812">Transmembrane</keyword>
<sequence>MRRFLTVEWFAVLAGICLVTILLFTHPFIGVADNGDFLRVMGTSGLNYGVPGESYEDRFFGYAHQYFAYDQFFRGFYTSTQMILVIVARKIGYVIHPSSFDIRVLGALYAVLLLSATYIIVRYNQYKSTIVGIVLALCLLFVFYDIGYIAYFNSLFGEPVSLVFLLLSVGFGLCLLHQKEPSQKMFWLYFIGVFFLTFSKIQNAPVGIMFALLGFRFTMLRQDKTWRRLTVWLSVSMIVLSVGNYIVAPKELKDINLYQTVFFGILKDSPNIEQDLQELGLPEHLLSLAGTNYFQSDTVIIQDAPSMKQDFYDRVSHMDVVLFYMKHPNRLIEKMKYAANNSMSIRPYYLGNYLKQEHKPSGALTISYSCWSEFKNSYVPRSLLFITLFYLIYYAIAMFEYIRHRDRTIRIRIELMMLIGLLGFMGFLTPIIGDGQADIGKHLFLFNVCVDMMLVVSLTWIVYQLVNFKKSDLG</sequence>
<evidence type="ECO:0000313" key="3">
    <source>
        <dbReference type="Proteomes" id="UP000659344"/>
    </source>
</evidence>
<feature type="transmembrane region" description="Helical" evidence="1">
    <location>
        <begin position="190"/>
        <end position="217"/>
    </location>
</feature>
<organism evidence="2 3">
    <name type="scientific">Paenibacillus segetis</name>
    <dbReference type="NCBI Taxonomy" id="1325360"/>
    <lineage>
        <taxon>Bacteria</taxon>
        <taxon>Bacillati</taxon>
        <taxon>Bacillota</taxon>
        <taxon>Bacilli</taxon>
        <taxon>Bacillales</taxon>
        <taxon>Paenibacillaceae</taxon>
        <taxon>Paenibacillus</taxon>
    </lineage>
</organism>
<feature type="transmembrane region" description="Helical" evidence="1">
    <location>
        <begin position="129"/>
        <end position="152"/>
    </location>
</feature>